<dbReference type="OrthoDB" id="2576511at2"/>
<name>A0A917WQ49_9BACI</name>
<dbReference type="Pfam" id="PF10368">
    <property type="entry name" value="YkyA"/>
    <property type="match status" value="1"/>
</dbReference>
<reference evidence="3" key="1">
    <citation type="journal article" date="2014" name="Int. J. Syst. Evol. Microbiol.">
        <title>Complete genome sequence of Corynebacterium casei LMG S-19264T (=DSM 44701T), isolated from a smear-ripened cheese.</title>
        <authorList>
            <consortium name="US DOE Joint Genome Institute (JGI-PGF)"/>
            <person name="Walter F."/>
            <person name="Albersmeier A."/>
            <person name="Kalinowski J."/>
            <person name="Ruckert C."/>
        </authorList>
    </citation>
    <scope>NUCLEOTIDE SEQUENCE</scope>
    <source>
        <strain evidence="3">CGMCC 1.6333</strain>
    </source>
</reference>
<sequence length="216" mass="25044">MRLKLFIIGILSVTFLAACSGESTIDDMYVHLEEAVELESDFVAQQEPLTELEEEEQALYQEISELSMEEFDQISSLADEALASIEERKEILETEASSIESAKEEFDKIEPMIEELEDESLQEKARELVDKMDERYEAYQTLHDAYATSLEYDEELYNMLKQEDVEEDAISDQIEKINAQYQLVIEANDTFNEKTEAFNQAKKTFYESTDLNVTYE</sequence>
<evidence type="ECO:0000256" key="1">
    <source>
        <dbReference type="SAM" id="Coils"/>
    </source>
</evidence>
<evidence type="ECO:0000313" key="4">
    <source>
        <dbReference type="Proteomes" id="UP000618460"/>
    </source>
</evidence>
<evidence type="ECO:0008006" key="5">
    <source>
        <dbReference type="Google" id="ProtNLM"/>
    </source>
</evidence>
<organism evidence="3 4">
    <name type="scientific">Paraliobacillus quinghaiensis</name>
    <dbReference type="NCBI Taxonomy" id="470815"/>
    <lineage>
        <taxon>Bacteria</taxon>
        <taxon>Bacillati</taxon>
        <taxon>Bacillota</taxon>
        <taxon>Bacilli</taxon>
        <taxon>Bacillales</taxon>
        <taxon>Bacillaceae</taxon>
        <taxon>Paraliobacillus</taxon>
    </lineage>
</organism>
<evidence type="ECO:0000256" key="2">
    <source>
        <dbReference type="SAM" id="SignalP"/>
    </source>
</evidence>
<dbReference type="Gene3D" id="1.20.120.570">
    <property type="entry name" value="YkyA-like"/>
    <property type="match status" value="1"/>
</dbReference>
<dbReference type="SUPFAM" id="SSF140423">
    <property type="entry name" value="MW0975(SA0943)-like"/>
    <property type="match status" value="1"/>
</dbReference>
<feature type="coiled-coil region" evidence="1">
    <location>
        <begin position="49"/>
        <end position="119"/>
    </location>
</feature>
<dbReference type="RefSeq" id="WP_117152928.1">
    <property type="nucleotide sequence ID" value="NZ_BMLG01000001.1"/>
</dbReference>
<feature type="chain" id="PRO_5039567057" description="Cell-wall binding lipoprotein" evidence="2">
    <location>
        <begin position="18"/>
        <end position="216"/>
    </location>
</feature>
<dbReference type="PROSITE" id="PS51257">
    <property type="entry name" value="PROKAR_LIPOPROTEIN"/>
    <property type="match status" value="1"/>
</dbReference>
<dbReference type="InterPro" id="IPR036785">
    <property type="entry name" value="YkyA-like_sf"/>
</dbReference>
<feature type="signal peptide" evidence="2">
    <location>
        <begin position="1"/>
        <end position="17"/>
    </location>
</feature>
<dbReference type="AlphaFoldDB" id="A0A917WQ49"/>
<keyword evidence="2" id="KW-0732">Signal</keyword>
<keyword evidence="4" id="KW-1185">Reference proteome</keyword>
<keyword evidence="1" id="KW-0175">Coiled coil</keyword>
<gene>
    <name evidence="3" type="ORF">GCM10011351_02610</name>
</gene>
<proteinExistence type="predicted"/>
<protein>
    <recommendedName>
        <fullName evidence="5">Cell-wall binding lipoprotein</fullName>
    </recommendedName>
</protein>
<dbReference type="EMBL" id="BMLG01000001">
    <property type="protein sequence ID" value="GGM20260.1"/>
    <property type="molecule type" value="Genomic_DNA"/>
</dbReference>
<dbReference type="InterPro" id="IPR019454">
    <property type="entry name" value="Lipoprot_YkyA-like"/>
</dbReference>
<accession>A0A917WQ49</accession>
<dbReference type="Proteomes" id="UP000618460">
    <property type="component" value="Unassembled WGS sequence"/>
</dbReference>
<comment type="caution">
    <text evidence="3">The sequence shown here is derived from an EMBL/GenBank/DDBJ whole genome shotgun (WGS) entry which is preliminary data.</text>
</comment>
<evidence type="ECO:0000313" key="3">
    <source>
        <dbReference type="EMBL" id="GGM20260.1"/>
    </source>
</evidence>
<reference evidence="3" key="2">
    <citation type="submission" date="2020-09" db="EMBL/GenBank/DDBJ databases">
        <authorList>
            <person name="Sun Q."/>
            <person name="Zhou Y."/>
        </authorList>
    </citation>
    <scope>NUCLEOTIDE SEQUENCE</scope>
    <source>
        <strain evidence="3">CGMCC 1.6333</strain>
    </source>
</reference>